<feature type="non-terminal residue" evidence="6">
    <location>
        <position position="214"/>
    </location>
</feature>
<dbReference type="HOGENOM" id="CLU_087375_1_0_1"/>
<dbReference type="PANTHER" id="PTHR46481">
    <property type="entry name" value="ZINC FINGER BED DOMAIN-CONTAINING PROTEIN 4"/>
    <property type="match status" value="1"/>
</dbReference>
<proteinExistence type="predicted"/>
<dbReference type="InParanoid" id="A0A0C3E3L6"/>
<keyword evidence="4" id="KW-0862">Zinc</keyword>
<reference evidence="6 7" key="1">
    <citation type="submission" date="2014-04" db="EMBL/GenBank/DDBJ databases">
        <authorList>
            <consortium name="DOE Joint Genome Institute"/>
            <person name="Kuo A."/>
            <person name="Kohler A."/>
            <person name="Nagy L.G."/>
            <person name="Floudas D."/>
            <person name="Copeland A."/>
            <person name="Barry K.W."/>
            <person name="Cichocki N."/>
            <person name="Veneault-Fourrey C."/>
            <person name="LaButti K."/>
            <person name="Lindquist E.A."/>
            <person name="Lipzen A."/>
            <person name="Lundell T."/>
            <person name="Morin E."/>
            <person name="Murat C."/>
            <person name="Sun H."/>
            <person name="Tunlid A."/>
            <person name="Henrissat B."/>
            <person name="Grigoriev I.V."/>
            <person name="Hibbett D.S."/>
            <person name="Martin F."/>
            <person name="Nordberg H.P."/>
            <person name="Cantor M.N."/>
            <person name="Hua S.X."/>
        </authorList>
    </citation>
    <scope>NUCLEOTIDE SEQUENCE [LARGE SCALE GENOMIC DNA]</scope>
    <source>
        <strain evidence="6 7">Foug A</strain>
    </source>
</reference>
<evidence type="ECO:0000313" key="7">
    <source>
        <dbReference type="Proteomes" id="UP000053989"/>
    </source>
</evidence>
<keyword evidence="3" id="KW-0863">Zinc-finger</keyword>
<accession>A0A0C3E3L6</accession>
<gene>
    <name evidence="6" type="ORF">SCLCIDRAFT_44791</name>
</gene>
<evidence type="ECO:0000256" key="2">
    <source>
        <dbReference type="ARBA" id="ARBA00022723"/>
    </source>
</evidence>
<comment type="subcellular location">
    <subcellularLocation>
        <location evidence="1">Nucleus</location>
    </subcellularLocation>
</comment>
<keyword evidence="2" id="KW-0479">Metal-binding</keyword>
<evidence type="ECO:0000313" key="6">
    <source>
        <dbReference type="EMBL" id="KIM62601.1"/>
    </source>
</evidence>
<sequence>RMMKKWNSPVYAFFKPVPTVVEVGGHRAHVFKCCGRGCKVTVRQFINTRDTGSTSNMWKHVKICWGEDALGTADKAKDVNEAQTKIVHGILWDGSITTAFERKDKRNAMYSSRPYMRSEISIVEDQGFKSLMKTGRPECYIPSPSTISCDVKLMFARTRQRIANMLRAYDGRLNFTTDAWTSPNHWAFVAFAVHFTHNGVPMHFPLDVVEVPKV</sequence>
<dbReference type="GO" id="GO:0005634">
    <property type="term" value="C:nucleus"/>
    <property type="evidence" value="ECO:0007669"/>
    <property type="project" value="UniProtKB-SubCell"/>
</dbReference>
<evidence type="ECO:0000256" key="3">
    <source>
        <dbReference type="ARBA" id="ARBA00022771"/>
    </source>
</evidence>
<reference evidence="7" key="2">
    <citation type="submission" date="2015-01" db="EMBL/GenBank/DDBJ databases">
        <title>Evolutionary Origins and Diversification of the Mycorrhizal Mutualists.</title>
        <authorList>
            <consortium name="DOE Joint Genome Institute"/>
            <consortium name="Mycorrhizal Genomics Consortium"/>
            <person name="Kohler A."/>
            <person name="Kuo A."/>
            <person name="Nagy L.G."/>
            <person name="Floudas D."/>
            <person name="Copeland A."/>
            <person name="Barry K.W."/>
            <person name="Cichocki N."/>
            <person name="Veneault-Fourrey C."/>
            <person name="LaButti K."/>
            <person name="Lindquist E.A."/>
            <person name="Lipzen A."/>
            <person name="Lundell T."/>
            <person name="Morin E."/>
            <person name="Murat C."/>
            <person name="Riley R."/>
            <person name="Ohm R."/>
            <person name="Sun H."/>
            <person name="Tunlid A."/>
            <person name="Henrissat B."/>
            <person name="Grigoriev I.V."/>
            <person name="Hibbett D.S."/>
            <person name="Martin F."/>
        </authorList>
    </citation>
    <scope>NUCLEOTIDE SEQUENCE [LARGE SCALE GENOMIC DNA]</scope>
    <source>
        <strain evidence="7">Foug A</strain>
    </source>
</reference>
<organism evidence="6 7">
    <name type="scientific">Scleroderma citrinum Foug A</name>
    <dbReference type="NCBI Taxonomy" id="1036808"/>
    <lineage>
        <taxon>Eukaryota</taxon>
        <taxon>Fungi</taxon>
        <taxon>Dikarya</taxon>
        <taxon>Basidiomycota</taxon>
        <taxon>Agaricomycotina</taxon>
        <taxon>Agaricomycetes</taxon>
        <taxon>Agaricomycetidae</taxon>
        <taxon>Boletales</taxon>
        <taxon>Sclerodermatineae</taxon>
        <taxon>Sclerodermataceae</taxon>
        <taxon>Scleroderma</taxon>
    </lineage>
</organism>
<dbReference type="OrthoDB" id="2677917at2759"/>
<dbReference type="AlphaFoldDB" id="A0A0C3E3L6"/>
<keyword evidence="5" id="KW-0539">Nucleus</keyword>
<dbReference type="Proteomes" id="UP000053989">
    <property type="component" value="Unassembled WGS sequence"/>
</dbReference>
<protein>
    <submittedName>
        <fullName evidence="6">Uncharacterized protein</fullName>
    </submittedName>
</protein>
<evidence type="ECO:0000256" key="1">
    <source>
        <dbReference type="ARBA" id="ARBA00004123"/>
    </source>
</evidence>
<feature type="non-terminal residue" evidence="6">
    <location>
        <position position="1"/>
    </location>
</feature>
<evidence type="ECO:0000256" key="4">
    <source>
        <dbReference type="ARBA" id="ARBA00022833"/>
    </source>
</evidence>
<keyword evidence="7" id="KW-1185">Reference proteome</keyword>
<name>A0A0C3E3L6_9AGAM</name>
<dbReference type="SUPFAM" id="SSF140996">
    <property type="entry name" value="Hermes dimerisation domain"/>
    <property type="match status" value="1"/>
</dbReference>
<dbReference type="InterPro" id="IPR052035">
    <property type="entry name" value="ZnF_BED_domain_contain"/>
</dbReference>
<dbReference type="GO" id="GO:0008270">
    <property type="term" value="F:zinc ion binding"/>
    <property type="evidence" value="ECO:0007669"/>
    <property type="project" value="UniProtKB-KW"/>
</dbReference>
<dbReference type="EMBL" id="KN822041">
    <property type="protein sequence ID" value="KIM62601.1"/>
    <property type="molecule type" value="Genomic_DNA"/>
</dbReference>
<dbReference type="PANTHER" id="PTHR46481:SF10">
    <property type="entry name" value="ZINC FINGER BED DOMAIN-CONTAINING PROTEIN 39"/>
    <property type="match status" value="1"/>
</dbReference>
<evidence type="ECO:0000256" key="5">
    <source>
        <dbReference type="ARBA" id="ARBA00023242"/>
    </source>
</evidence>